<dbReference type="InterPro" id="IPR016161">
    <property type="entry name" value="Ald_DH/histidinol_DH"/>
</dbReference>
<comment type="catalytic activity">
    <reaction evidence="6 7">
        <text>L-glutamate 5-semialdehyde + phosphate + NADP(+) = L-glutamyl 5-phosphate + NADPH + H(+)</text>
        <dbReference type="Rhea" id="RHEA:19541"/>
        <dbReference type="ChEBI" id="CHEBI:15378"/>
        <dbReference type="ChEBI" id="CHEBI:43474"/>
        <dbReference type="ChEBI" id="CHEBI:57783"/>
        <dbReference type="ChEBI" id="CHEBI:58066"/>
        <dbReference type="ChEBI" id="CHEBI:58274"/>
        <dbReference type="ChEBI" id="CHEBI:58349"/>
        <dbReference type="EC" id="1.2.1.41"/>
    </reaction>
</comment>
<proteinExistence type="inferred from homology"/>
<dbReference type="GO" id="GO:0005737">
    <property type="term" value="C:cytoplasm"/>
    <property type="evidence" value="ECO:0007669"/>
    <property type="project" value="UniProtKB-SubCell"/>
</dbReference>
<feature type="domain" description="Aldehyde dehydrogenase" evidence="8">
    <location>
        <begin position="10"/>
        <end position="288"/>
    </location>
</feature>
<dbReference type="EC" id="1.2.1.41" evidence="7"/>
<evidence type="ECO:0000256" key="6">
    <source>
        <dbReference type="ARBA" id="ARBA00049024"/>
    </source>
</evidence>
<dbReference type="InterPro" id="IPR015590">
    <property type="entry name" value="Aldehyde_DH_dom"/>
</dbReference>
<dbReference type="AlphaFoldDB" id="A0AA96GDK7"/>
<evidence type="ECO:0000259" key="8">
    <source>
        <dbReference type="Pfam" id="PF00171"/>
    </source>
</evidence>
<reference evidence="9 10" key="1">
    <citation type="submission" date="2023-01" db="EMBL/GenBank/DDBJ databases">
        <title>Cultivation and genomic characterization of new, ubiquitous marine nitrite-oxidizing bacteria from the Nitrospirales.</title>
        <authorList>
            <person name="Mueller A.J."/>
            <person name="Daebeler A."/>
            <person name="Herbold C.W."/>
            <person name="Kirkegaard R.H."/>
            <person name="Daims H."/>
        </authorList>
    </citation>
    <scope>NUCLEOTIDE SEQUENCE [LARGE SCALE GENOMIC DNA]</scope>
    <source>
        <strain evidence="9 10">VA</strain>
    </source>
</reference>
<dbReference type="GO" id="GO:0004350">
    <property type="term" value="F:glutamate-5-semialdehyde dehydrogenase activity"/>
    <property type="evidence" value="ECO:0007669"/>
    <property type="project" value="UniProtKB-UniRule"/>
</dbReference>
<protein>
    <recommendedName>
        <fullName evidence="7">Gamma-glutamyl phosphate reductase</fullName>
        <shortName evidence="7">GPR</shortName>
        <ecNumber evidence="7">1.2.1.41</ecNumber>
    </recommendedName>
    <alternativeName>
        <fullName evidence="7">Glutamate-5-semialdehyde dehydrogenase</fullName>
    </alternativeName>
    <alternativeName>
        <fullName evidence="7">Glutamyl-gamma-semialdehyde dehydrogenase</fullName>
        <shortName evidence="7">GSA dehydrogenase</shortName>
    </alternativeName>
</protein>
<dbReference type="InterPro" id="IPR016163">
    <property type="entry name" value="Ald_DH_C"/>
</dbReference>
<dbReference type="Gene3D" id="3.40.605.10">
    <property type="entry name" value="Aldehyde Dehydrogenase, Chain A, domain 1"/>
    <property type="match status" value="1"/>
</dbReference>
<keyword evidence="3 7" id="KW-0641">Proline biosynthesis</keyword>
<dbReference type="Gene3D" id="3.40.309.10">
    <property type="entry name" value="Aldehyde Dehydrogenase, Chain A, domain 2"/>
    <property type="match status" value="1"/>
</dbReference>
<dbReference type="HAMAP" id="MF_00412">
    <property type="entry name" value="ProA"/>
    <property type="match status" value="1"/>
</dbReference>
<accession>A0AA96GDK7</accession>
<evidence type="ECO:0000256" key="3">
    <source>
        <dbReference type="ARBA" id="ARBA00022650"/>
    </source>
</evidence>
<evidence type="ECO:0000313" key="10">
    <source>
        <dbReference type="Proteomes" id="UP001302719"/>
    </source>
</evidence>
<dbReference type="InterPro" id="IPR000965">
    <property type="entry name" value="GPR_dom"/>
</dbReference>
<organism evidence="9 10">
    <name type="scientific">Candidatus Nitrospira allomarina</name>
    <dbReference type="NCBI Taxonomy" id="3020900"/>
    <lineage>
        <taxon>Bacteria</taxon>
        <taxon>Pseudomonadati</taxon>
        <taxon>Nitrospirota</taxon>
        <taxon>Nitrospiria</taxon>
        <taxon>Nitrospirales</taxon>
        <taxon>Nitrospiraceae</taxon>
        <taxon>Nitrospira</taxon>
    </lineage>
</organism>
<evidence type="ECO:0000256" key="4">
    <source>
        <dbReference type="ARBA" id="ARBA00022857"/>
    </source>
</evidence>
<evidence type="ECO:0000256" key="7">
    <source>
        <dbReference type="HAMAP-Rule" id="MF_00412"/>
    </source>
</evidence>
<dbReference type="EMBL" id="CP116967">
    <property type="protein sequence ID" value="WNM56973.1"/>
    <property type="molecule type" value="Genomic_DNA"/>
</dbReference>
<comment type="subcellular location">
    <subcellularLocation>
        <location evidence="7">Cytoplasm</location>
    </subcellularLocation>
</comment>
<dbReference type="SUPFAM" id="SSF53720">
    <property type="entry name" value="ALDH-like"/>
    <property type="match status" value="1"/>
</dbReference>
<dbReference type="KEGG" id="nall:PP769_13425"/>
<dbReference type="InterPro" id="IPR012134">
    <property type="entry name" value="Glu-5-SA_DH"/>
</dbReference>
<name>A0AA96GDK7_9BACT</name>
<sequence length="451" mass="49005">MVEVPLKLYVQALLKGAKEAARPMACLSSIVKNQVLKAMAESLVDHTQEILEANAKDLAGISKETDQQAHREASERIRISEDTIRLMHQGLLDLQALPDPIGEASHAWLTPDGMQVHTVRSPLGIVAVVSDMGPLLTAESLGMCMKTNNVCVFRGGTEWFHTNSAIVHHLQAAAVSNGAPTGGLTFLDRSSPEAALEMVRYPQYVQAVIARGSAGLRNGILEHSRVPVIGFEGGLCHVYVDQDVDIPLAQTIAVNAKLQSPSAANAMDTLLVHQGVCRHLLPGLTRRLLQEYRVTLRGCPKTVSMMGILEMTGHLGIKAAEEADWGRKYQSLTLNIKVVKDSQEAMDHIGSYAPGHTDTIVTRDYQLAMRFVREVDSSAVMVNASTRLHGGPQFGLGPDIGSNSTRMHGRGPLILSKLTIEKYMVLGTGQLQHPHPVPQTYQDAMMLSAKF</sequence>
<dbReference type="Proteomes" id="UP001302719">
    <property type="component" value="Chromosome"/>
</dbReference>
<evidence type="ECO:0000313" key="9">
    <source>
        <dbReference type="EMBL" id="WNM56973.1"/>
    </source>
</evidence>
<dbReference type="PANTHER" id="PTHR11063:SF8">
    <property type="entry name" value="DELTA-1-PYRROLINE-5-CARBOXYLATE SYNTHASE"/>
    <property type="match status" value="1"/>
</dbReference>
<dbReference type="InterPro" id="IPR016162">
    <property type="entry name" value="Ald_DH_N"/>
</dbReference>
<dbReference type="GO" id="GO:0055129">
    <property type="term" value="P:L-proline biosynthetic process"/>
    <property type="evidence" value="ECO:0007669"/>
    <property type="project" value="UniProtKB-UniRule"/>
</dbReference>
<evidence type="ECO:0000256" key="5">
    <source>
        <dbReference type="ARBA" id="ARBA00023002"/>
    </source>
</evidence>
<gene>
    <name evidence="7" type="primary">proA</name>
    <name evidence="9" type="ORF">PP769_13425</name>
</gene>
<comment type="similarity">
    <text evidence="7">Belongs to the gamma-glutamyl phosphate reductase family.</text>
</comment>
<keyword evidence="10" id="KW-1185">Reference proteome</keyword>
<comment type="function">
    <text evidence="7">Catalyzes the NADPH-dependent reduction of L-glutamate 5-phosphate into L-glutamate 5-semialdehyde and phosphate. The product spontaneously undergoes cyclization to form 1-pyrroline-5-carboxylate.</text>
</comment>
<keyword evidence="4 7" id="KW-0521">NADP</keyword>
<keyword evidence="7" id="KW-0963">Cytoplasm</keyword>
<dbReference type="GO" id="GO:0050661">
    <property type="term" value="F:NADP binding"/>
    <property type="evidence" value="ECO:0007669"/>
    <property type="project" value="InterPro"/>
</dbReference>
<dbReference type="PANTHER" id="PTHR11063">
    <property type="entry name" value="GLUTAMATE SEMIALDEHYDE DEHYDROGENASE"/>
    <property type="match status" value="1"/>
</dbReference>
<dbReference type="RefSeq" id="WP_312640931.1">
    <property type="nucleotide sequence ID" value="NZ_CP116967.1"/>
</dbReference>
<dbReference type="Pfam" id="PF00171">
    <property type="entry name" value="Aldedh"/>
    <property type="match status" value="1"/>
</dbReference>
<dbReference type="CDD" id="cd07079">
    <property type="entry name" value="ALDH_F18-19_ProA-GPR"/>
    <property type="match status" value="1"/>
</dbReference>
<keyword evidence="2 7" id="KW-0028">Amino-acid biosynthesis</keyword>
<evidence type="ECO:0000256" key="1">
    <source>
        <dbReference type="ARBA" id="ARBA00004985"/>
    </source>
</evidence>
<dbReference type="NCBIfam" id="NF001221">
    <property type="entry name" value="PRK00197.1"/>
    <property type="match status" value="1"/>
</dbReference>
<evidence type="ECO:0000256" key="2">
    <source>
        <dbReference type="ARBA" id="ARBA00022605"/>
    </source>
</evidence>
<dbReference type="PIRSF" id="PIRSF000151">
    <property type="entry name" value="GPR"/>
    <property type="match status" value="1"/>
</dbReference>
<comment type="pathway">
    <text evidence="1 7">Amino-acid biosynthesis; L-proline biosynthesis; L-glutamate 5-semialdehyde from L-glutamate: step 2/2.</text>
</comment>
<keyword evidence="5 7" id="KW-0560">Oxidoreductase</keyword>